<evidence type="ECO:0000313" key="1">
    <source>
        <dbReference type="EMBL" id="EFP12129.1"/>
    </source>
</evidence>
<dbReference type="AlphaFoldDB" id="E3MYK2"/>
<dbReference type="GeneID" id="9816370"/>
<dbReference type="EMBL" id="DS268497">
    <property type="protein sequence ID" value="EFP12129.1"/>
    <property type="molecule type" value="Genomic_DNA"/>
</dbReference>
<dbReference type="CTD" id="9816370"/>
<proteinExistence type="predicted"/>
<dbReference type="RefSeq" id="XP_003098742.2">
    <property type="nucleotide sequence ID" value="XM_003098694.2"/>
</dbReference>
<dbReference type="Proteomes" id="UP000008281">
    <property type="component" value="Unassembled WGS sequence"/>
</dbReference>
<dbReference type="HOGENOM" id="CLU_1742286_0_0_1"/>
<keyword evidence="2" id="KW-1185">Reference proteome</keyword>
<organism evidence="2">
    <name type="scientific">Caenorhabditis remanei</name>
    <name type="common">Caenorhabditis vulgaris</name>
    <dbReference type="NCBI Taxonomy" id="31234"/>
    <lineage>
        <taxon>Eukaryota</taxon>
        <taxon>Metazoa</taxon>
        <taxon>Ecdysozoa</taxon>
        <taxon>Nematoda</taxon>
        <taxon>Chromadorea</taxon>
        <taxon>Rhabditida</taxon>
        <taxon>Rhabditina</taxon>
        <taxon>Rhabditomorpha</taxon>
        <taxon>Rhabditoidea</taxon>
        <taxon>Rhabditidae</taxon>
        <taxon>Peloderinae</taxon>
        <taxon>Caenorhabditis</taxon>
    </lineage>
</organism>
<accession>E3MYK2</accession>
<protein>
    <submittedName>
        <fullName evidence="1">Uncharacterized protein</fullName>
    </submittedName>
</protein>
<dbReference type="KEGG" id="crq:GCK72_015978"/>
<evidence type="ECO:0000313" key="2">
    <source>
        <dbReference type="Proteomes" id="UP000008281"/>
    </source>
</evidence>
<gene>
    <name evidence="1" type="ORF">CRE_03318</name>
</gene>
<name>E3MYK2_CAERE</name>
<reference evidence="1" key="1">
    <citation type="submission" date="2007-07" db="EMBL/GenBank/DDBJ databases">
        <title>PCAP assembly of the Caenorhabditis remanei genome.</title>
        <authorList>
            <consortium name="The Caenorhabditis remanei Sequencing Consortium"/>
            <person name="Wilson R.K."/>
        </authorList>
    </citation>
    <scope>NUCLEOTIDE SEQUENCE [LARGE SCALE GENOMIC DNA]</scope>
    <source>
        <strain evidence="1">PB4641</strain>
    </source>
</reference>
<sequence>MSSASSPWSSAYSFPWTSSEHTEIREIGLKIDWKTEKTVKQQLEKAQLENSIRKQKMEILGLEIAEISKNFEKSLKGIEWRRLTFEQLSAGNRLAMRMLKEQLKEIETLRAGIQKNQKNQKTLENQKTCEAAEHIMKYVMEQRKMQPSAK</sequence>